<evidence type="ECO:0000259" key="1">
    <source>
        <dbReference type="Pfam" id="PF02627"/>
    </source>
</evidence>
<dbReference type="PANTHER" id="PTHR33570">
    <property type="entry name" value="4-CARBOXYMUCONOLACTONE DECARBOXYLASE FAMILY PROTEIN"/>
    <property type="match status" value="1"/>
</dbReference>
<evidence type="ECO:0000313" key="2">
    <source>
        <dbReference type="EMBL" id="NKY25123.1"/>
    </source>
</evidence>
<dbReference type="Pfam" id="PF02627">
    <property type="entry name" value="CMD"/>
    <property type="match status" value="1"/>
</dbReference>
<feature type="domain" description="Carboxymuconolactone decarboxylase-like" evidence="1">
    <location>
        <begin position="34"/>
        <end position="106"/>
    </location>
</feature>
<evidence type="ECO:0000313" key="3">
    <source>
        <dbReference type="Proteomes" id="UP000540698"/>
    </source>
</evidence>
<dbReference type="EMBL" id="JAAXOS010000001">
    <property type="protein sequence ID" value="NKY25123.1"/>
    <property type="molecule type" value="Genomic_DNA"/>
</dbReference>
<comment type="caution">
    <text evidence="2">The sequence shown here is derived from an EMBL/GenBank/DDBJ whole genome shotgun (WGS) entry which is preliminary data.</text>
</comment>
<dbReference type="PANTHER" id="PTHR33570:SF2">
    <property type="entry name" value="CARBOXYMUCONOLACTONE DECARBOXYLASE-LIKE DOMAIN-CONTAINING PROTEIN"/>
    <property type="match status" value="1"/>
</dbReference>
<dbReference type="InterPro" id="IPR029032">
    <property type="entry name" value="AhpD-like"/>
</dbReference>
<sequence>MSDNGSGDTVRQRGLAKMAEVYGTEFQEYPGAHFAVTADHLFADIWSRPGLTIRDRRLLLLGALAAQGAIDTAGIQIGAALRNGELTEDQLHEIAVFLCHYVGWPNGSKLDILVGTIVAQQKKAARAQSAPAEQ</sequence>
<dbReference type="AlphaFoldDB" id="A0A7X6KZN8"/>
<keyword evidence="3" id="KW-1185">Reference proteome</keyword>
<dbReference type="Gene3D" id="1.20.1290.10">
    <property type="entry name" value="AhpD-like"/>
    <property type="match status" value="1"/>
</dbReference>
<dbReference type="GO" id="GO:0051920">
    <property type="term" value="F:peroxiredoxin activity"/>
    <property type="evidence" value="ECO:0007669"/>
    <property type="project" value="InterPro"/>
</dbReference>
<protein>
    <submittedName>
        <fullName evidence="2">Carboxymuconolactone decarboxylase family protein</fullName>
    </submittedName>
</protein>
<dbReference type="SUPFAM" id="SSF69118">
    <property type="entry name" value="AhpD-like"/>
    <property type="match status" value="1"/>
</dbReference>
<dbReference type="InterPro" id="IPR052512">
    <property type="entry name" value="4CMD/NDH-1_regulator"/>
</dbReference>
<dbReference type="Proteomes" id="UP000540698">
    <property type="component" value="Unassembled WGS sequence"/>
</dbReference>
<dbReference type="InterPro" id="IPR003779">
    <property type="entry name" value="CMD-like"/>
</dbReference>
<gene>
    <name evidence="2" type="ORF">HGB38_02590</name>
</gene>
<organism evidence="2 3">
    <name type="scientific">Nocardia gamkensis</name>
    <dbReference type="NCBI Taxonomy" id="352869"/>
    <lineage>
        <taxon>Bacteria</taxon>
        <taxon>Bacillati</taxon>
        <taxon>Actinomycetota</taxon>
        <taxon>Actinomycetes</taxon>
        <taxon>Mycobacteriales</taxon>
        <taxon>Nocardiaceae</taxon>
        <taxon>Nocardia</taxon>
    </lineage>
</organism>
<accession>A0A7X6KZN8</accession>
<proteinExistence type="predicted"/>
<dbReference type="RefSeq" id="WP_062967252.1">
    <property type="nucleotide sequence ID" value="NZ_JAAXOS010000001.1"/>
</dbReference>
<name>A0A7X6KZN8_9NOCA</name>
<reference evidence="2 3" key="1">
    <citation type="submission" date="2020-04" db="EMBL/GenBank/DDBJ databases">
        <title>MicrobeNet Type strains.</title>
        <authorList>
            <person name="Nicholson A.C."/>
        </authorList>
    </citation>
    <scope>NUCLEOTIDE SEQUENCE [LARGE SCALE GENOMIC DNA]</scope>
    <source>
        <strain evidence="2 3">DSM 44956</strain>
    </source>
</reference>